<organism evidence="4 5">
    <name type="scientific">Candidatus Berkelbacteria bacterium CG10_big_fil_rev_8_21_14_0_10_43_14</name>
    <dbReference type="NCBI Taxonomy" id="1974515"/>
    <lineage>
        <taxon>Bacteria</taxon>
        <taxon>Candidatus Berkelbacteria</taxon>
    </lineage>
</organism>
<reference evidence="5" key="1">
    <citation type="submission" date="2017-09" db="EMBL/GenBank/DDBJ databases">
        <title>Depth-based differentiation of microbial function through sediment-hosted aquifers and enrichment of novel symbionts in the deep terrestrial subsurface.</title>
        <authorList>
            <person name="Probst A.J."/>
            <person name="Ladd B."/>
            <person name="Jarett J.K."/>
            <person name="Geller-Mcgrath D.E."/>
            <person name="Sieber C.M.K."/>
            <person name="Emerson J.B."/>
            <person name="Anantharaman K."/>
            <person name="Thomas B.C."/>
            <person name="Malmstrom R."/>
            <person name="Stieglmeier M."/>
            <person name="Klingl A."/>
            <person name="Woyke T."/>
            <person name="Ryan C.M."/>
            <person name="Banfield J.F."/>
        </authorList>
    </citation>
    <scope>NUCLEOTIDE SEQUENCE [LARGE SCALE GENOMIC DNA]</scope>
</reference>
<feature type="transmembrane region" description="Helical" evidence="2">
    <location>
        <begin position="479"/>
        <end position="504"/>
    </location>
</feature>
<feature type="transmembrane region" description="Helical" evidence="2">
    <location>
        <begin position="516"/>
        <end position="540"/>
    </location>
</feature>
<dbReference type="Pfam" id="PF18895">
    <property type="entry name" value="T4SS_pilin"/>
    <property type="match status" value="1"/>
</dbReference>
<dbReference type="InterPro" id="IPR043993">
    <property type="entry name" value="T4SS_pilin"/>
</dbReference>
<gene>
    <name evidence="4" type="ORF">COT79_01590</name>
</gene>
<evidence type="ECO:0000313" key="5">
    <source>
        <dbReference type="Proteomes" id="UP000231162"/>
    </source>
</evidence>
<proteinExistence type="predicted"/>
<dbReference type="Proteomes" id="UP000231162">
    <property type="component" value="Unassembled WGS sequence"/>
</dbReference>
<feature type="region of interest" description="Disordered" evidence="1">
    <location>
        <begin position="39"/>
        <end position="83"/>
    </location>
</feature>
<feature type="signal peptide" evidence="3">
    <location>
        <begin position="1"/>
        <end position="25"/>
    </location>
</feature>
<accession>A0A2M6R8P5</accession>
<protein>
    <submittedName>
        <fullName evidence="4">Uncharacterized protein</fullName>
    </submittedName>
</protein>
<evidence type="ECO:0000313" key="4">
    <source>
        <dbReference type="EMBL" id="PIS07004.1"/>
    </source>
</evidence>
<keyword evidence="3" id="KW-0732">Signal</keyword>
<sequence>MKRIISIFLATAVVVQFALPPVANASMFSPFSSKPVGTTPINGNGSSSTSSTSSTSSGEQAPDVDPLTGLLTNTESGLMQDPKTGAVYSYDQTTGMYTDTATGETLTLDEIRVRIGYTGGGSTETAPAAPEIAWTNKPKFVYKKDGQQKFKFTITNPVKDQLGTIQGWLVKPDGTFQKHITSYGNNAYSFDWDNSGTELGSYIMRIVVRYKGDTTKGAVGGKLMIVDESPFDLVNDNATSPIVVTSQDPVRENNKVIIRGKATAGQGVDPKKLFLSQVAVRFTDTVQIPGESSIDTTTIQYVVADADGNFTAEKDGPSDIVAVRHTPDGIAYAVTWGQTWKWTKVGLFVAGAITLAVLAPPAAAAVGAWAATLVPGTMIGAGLLSGAVSTGATGATLLAMRGAAVGLGGQALVAAASNPNGSGTGTGTTGPGGTGPAVGTDAATGLGTLIQALQGFIEPKAGGDSEGELTVRILNIINMLLALASGFLAFAFVWTGLLYIFSMGNEEQATKAKKNITSILTGLVILLFTLSIITIVRTLLVTGKFG</sequence>
<evidence type="ECO:0000256" key="1">
    <source>
        <dbReference type="SAM" id="MobiDB-lite"/>
    </source>
</evidence>
<dbReference type="EMBL" id="PEZX01000023">
    <property type="protein sequence ID" value="PIS07004.1"/>
    <property type="molecule type" value="Genomic_DNA"/>
</dbReference>
<dbReference type="AlphaFoldDB" id="A0A2M6R8P5"/>
<keyword evidence="2" id="KW-0812">Transmembrane</keyword>
<keyword evidence="2" id="KW-0472">Membrane</keyword>
<feature type="compositionally biased region" description="Low complexity" evidence="1">
    <location>
        <begin position="46"/>
        <end position="57"/>
    </location>
</feature>
<evidence type="ECO:0000256" key="3">
    <source>
        <dbReference type="SAM" id="SignalP"/>
    </source>
</evidence>
<keyword evidence="2" id="KW-1133">Transmembrane helix</keyword>
<comment type="caution">
    <text evidence="4">The sequence shown here is derived from an EMBL/GenBank/DDBJ whole genome shotgun (WGS) entry which is preliminary data.</text>
</comment>
<name>A0A2M6R8P5_9BACT</name>
<evidence type="ECO:0000256" key="2">
    <source>
        <dbReference type="SAM" id="Phobius"/>
    </source>
</evidence>
<feature type="chain" id="PRO_5014720998" evidence="3">
    <location>
        <begin position="26"/>
        <end position="546"/>
    </location>
</feature>